<feature type="compositionally biased region" description="Low complexity" evidence="1">
    <location>
        <begin position="128"/>
        <end position="137"/>
    </location>
</feature>
<protein>
    <submittedName>
        <fullName evidence="4">ANK_REP_REGION domain-containing protein</fullName>
    </submittedName>
</protein>
<sequence length="162" mass="16748">MLDNMGRSALWHAHTAGAFDCVSILLNAGLEPSFGVPNGSSVADMITGSLTSREYYSPPEGTVIISDAKLRRQSDVALRRINAAASGVAQQQQTVVTPPQQAPIQPSPPQLKHSSAAGSTQLPPAPLSSNVTSSSQSGGVGASNGYHQRAADAFDRLPASVI</sequence>
<feature type="region of interest" description="Disordered" evidence="1">
    <location>
        <begin position="86"/>
        <end position="145"/>
    </location>
</feature>
<evidence type="ECO:0000313" key="2">
    <source>
        <dbReference type="EMBL" id="VDK25337.1"/>
    </source>
</evidence>
<organism evidence="4">
    <name type="scientific">Anisakis simplex</name>
    <name type="common">Herring worm</name>
    <dbReference type="NCBI Taxonomy" id="6269"/>
    <lineage>
        <taxon>Eukaryota</taxon>
        <taxon>Metazoa</taxon>
        <taxon>Ecdysozoa</taxon>
        <taxon>Nematoda</taxon>
        <taxon>Chromadorea</taxon>
        <taxon>Rhabditida</taxon>
        <taxon>Spirurina</taxon>
        <taxon>Ascaridomorpha</taxon>
        <taxon>Ascaridoidea</taxon>
        <taxon>Anisakidae</taxon>
        <taxon>Anisakis</taxon>
        <taxon>Anisakis simplex complex</taxon>
    </lineage>
</organism>
<evidence type="ECO:0000313" key="3">
    <source>
        <dbReference type="Proteomes" id="UP000267096"/>
    </source>
</evidence>
<dbReference type="EMBL" id="UYRR01010297">
    <property type="protein sequence ID" value="VDK25337.1"/>
    <property type="molecule type" value="Genomic_DNA"/>
</dbReference>
<gene>
    <name evidence="2" type="ORF">ASIM_LOCUS5331</name>
</gene>
<accession>A0A0M3JD45</accession>
<evidence type="ECO:0000256" key="1">
    <source>
        <dbReference type="SAM" id="MobiDB-lite"/>
    </source>
</evidence>
<name>A0A0M3JD45_ANISI</name>
<feature type="compositionally biased region" description="Polar residues" evidence="1">
    <location>
        <begin position="112"/>
        <end position="122"/>
    </location>
</feature>
<dbReference type="AlphaFoldDB" id="A0A0M3JD45"/>
<evidence type="ECO:0000313" key="4">
    <source>
        <dbReference type="WBParaSite" id="ASIM_0000553101-mRNA-1"/>
    </source>
</evidence>
<proteinExistence type="predicted"/>
<dbReference type="WBParaSite" id="ASIM_0000553101-mRNA-1">
    <property type="protein sequence ID" value="ASIM_0000553101-mRNA-1"/>
    <property type="gene ID" value="ASIM_0000553101"/>
</dbReference>
<reference evidence="2 3" key="2">
    <citation type="submission" date="2018-11" db="EMBL/GenBank/DDBJ databases">
        <authorList>
            <consortium name="Pathogen Informatics"/>
        </authorList>
    </citation>
    <scope>NUCLEOTIDE SEQUENCE [LARGE SCALE GENOMIC DNA]</scope>
</reference>
<feature type="compositionally biased region" description="Low complexity" evidence="1">
    <location>
        <begin position="88"/>
        <end position="104"/>
    </location>
</feature>
<dbReference type="Proteomes" id="UP000267096">
    <property type="component" value="Unassembled WGS sequence"/>
</dbReference>
<reference evidence="4" key="1">
    <citation type="submission" date="2017-02" db="UniProtKB">
        <authorList>
            <consortium name="WormBaseParasite"/>
        </authorList>
    </citation>
    <scope>IDENTIFICATION</scope>
</reference>
<dbReference type="OrthoDB" id="5899558at2759"/>
<keyword evidence="3" id="KW-1185">Reference proteome</keyword>